<name>A0A376G2G4_9FLAO</name>
<dbReference type="AlphaFoldDB" id="A0A376G2G4"/>
<organism evidence="1 2">
    <name type="scientific">Empedobacter falsenii</name>
    <dbReference type="NCBI Taxonomy" id="343874"/>
    <lineage>
        <taxon>Bacteria</taxon>
        <taxon>Pseudomonadati</taxon>
        <taxon>Bacteroidota</taxon>
        <taxon>Flavobacteriia</taxon>
        <taxon>Flavobacteriales</taxon>
        <taxon>Weeksellaceae</taxon>
        <taxon>Empedobacter</taxon>
    </lineage>
</organism>
<gene>
    <name evidence="1" type="ORF">NCTC13456_00366</name>
</gene>
<dbReference type="Proteomes" id="UP000254737">
    <property type="component" value="Unassembled WGS sequence"/>
</dbReference>
<dbReference type="EMBL" id="UFXS01000001">
    <property type="protein sequence ID" value="STD53187.1"/>
    <property type="molecule type" value="Genomic_DNA"/>
</dbReference>
<evidence type="ECO:0008006" key="3">
    <source>
        <dbReference type="Google" id="ProtNLM"/>
    </source>
</evidence>
<evidence type="ECO:0000313" key="2">
    <source>
        <dbReference type="Proteomes" id="UP000254737"/>
    </source>
</evidence>
<proteinExistence type="predicted"/>
<evidence type="ECO:0000313" key="1">
    <source>
        <dbReference type="EMBL" id="STD53187.1"/>
    </source>
</evidence>
<accession>A0A376G2G4</accession>
<sequence length="468" mass="56244">MQKVYSNFNKKIGWKICISGPLFQFLENNKGLFPCHLNWDDLLLLTSKIEYKHSKKGVNFVEIPSDELKYYVRNYAKYFDFLIDIGAIEKKNYSTTLKKCNAYRFQYELFETGFDDIHEIEIALKPKFYSVGAKNCEHLTKWFDGRLEIDFYNYFYSTFSIVEQQNSRKQYETAVLKALNYRMSLIDLDKGYFRASRDISSDNRLHTNLTNFPSKLRQFITYDGWDLVSYDVKNSQPYFLIVFLERFENERIRKIFRRIYSSNIGIMSDKIKQFLCCKEFQEEYFRLKDLILNGKLYEFLEEILTFKQDFRGRHKVKAYEKETETNCFNFFNSKRDACKKAFMQILYSRNSKKSKQYKRFEEEFPKFCELLHLLKSSTKRKDSYKKFPKLLQHIESDCILDFITKNIAKEYPNMPMFTIHDSIATIEAYSDVLHKKMKQYFAEYSGGVMPRLKEEYWGLNYTKIKEAV</sequence>
<protein>
    <recommendedName>
        <fullName evidence="3">DNA-directed RNA polymerase</fullName>
    </recommendedName>
</protein>
<reference evidence="1 2" key="1">
    <citation type="submission" date="2018-06" db="EMBL/GenBank/DDBJ databases">
        <authorList>
            <consortium name="Pathogen Informatics"/>
            <person name="Doyle S."/>
        </authorList>
    </citation>
    <scope>NUCLEOTIDE SEQUENCE [LARGE SCALE GENOMIC DNA]</scope>
    <source>
        <strain evidence="1 2">NCTC13456</strain>
    </source>
</reference>